<dbReference type="AlphaFoldDB" id="A0A0A7IAF9"/>
<dbReference type="Proteomes" id="UP000030636">
    <property type="component" value="Chromosome"/>
</dbReference>
<dbReference type="RefSeq" id="WP_039170836.1">
    <property type="nucleotide sequence ID" value="NZ_CP007457.1"/>
</dbReference>
<evidence type="ECO:0000313" key="2">
    <source>
        <dbReference type="Proteomes" id="UP000030636"/>
    </source>
</evidence>
<reference evidence="1 2" key="1">
    <citation type="journal article" date="2015" name="Genome Announc.">
        <title>Bifidobacterium pseudolongum Strain PV8-2, Isolated from a Stool Sample of an Anemic Kenyan Infant.</title>
        <authorList>
            <person name="Vazquez-Gutierrez P."/>
            <person name="Lacroix C."/>
            <person name="Chassard C."/>
            <person name="Klumpp J."/>
            <person name="Stevens M.J."/>
            <person name="Jans C."/>
        </authorList>
    </citation>
    <scope>NUCLEOTIDE SEQUENCE [LARGE SCALE GENOMIC DNA]</scope>
    <source>
        <strain evidence="1 2">PV8-2</strain>
    </source>
</reference>
<organism evidence="1 2">
    <name type="scientific">Bifidobacterium pseudolongum PV8-2</name>
    <dbReference type="NCBI Taxonomy" id="1447715"/>
    <lineage>
        <taxon>Bacteria</taxon>
        <taxon>Bacillati</taxon>
        <taxon>Actinomycetota</taxon>
        <taxon>Actinomycetes</taxon>
        <taxon>Bifidobacteriales</taxon>
        <taxon>Bifidobacteriaceae</taxon>
        <taxon>Bifidobacterium</taxon>
    </lineage>
</organism>
<dbReference type="EMBL" id="CP007457">
    <property type="protein sequence ID" value="AIZ16986.1"/>
    <property type="molecule type" value="Genomic_DNA"/>
</dbReference>
<proteinExistence type="predicted"/>
<protein>
    <submittedName>
        <fullName evidence="1">Uncharacterized protein</fullName>
    </submittedName>
</protein>
<dbReference type="HOGENOM" id="CLU_1944541_0_0_11"/>
<evidence type="ECO:0000313" key="1">
    <source>
        <dbReference type="EMBL" id="AIZ16986.1"/>
    </source>
</evidence>
<dbReference type="KEGG" id="bpsp:AH67_00555"/>
<sequence length="129" mass="13968">MKKKNTPEPTLIERLTLVLSTLSAQLDAAIKEIDDTNIAAVVSIRHLCRLIGYISDAVVAAKSTNDTPADRARVARRYLAQLRGQAEQAHMMMNGRRAEAARIELGITTAAIAQFLALIPEADETEAAA</sequence>
<dbReference type="STRING" id="1447715.AH67_00555"/>
<gene>
    <name evidence="1" type="ORF">AH67_00555</name>
</gene>
<name>A0A0A7IAF9_9BIFI</name>
<keyword evidence="2" id="KW-1185">Reference proteome</keyword>
<dbReference type="OrthoDB" id="9969732at2"/>
<accession>A0A0A7IAF9</accession>